<dbReference type="AlphaFoldDB" id="A0A9P7MN57"/>
<proteinExistence type="predicted"/>
<dbReference type="EMBL" id="SRPS01000303">
    <property type="protein sequence ID" value="KAG5959978.1"/>
    <property type="molecule type" value="Genomic_DNA"/>
</dbReference>
<protein>
    <submittedName>
        <fullName evidence="2">Uncharacterized protein</fullName>
    </submittedName>
</protein>
<reference evidence="2" key="1">
    <citation type="journal article" date="2020" name="bioRxiv">
        <title>Whole genome comparisons of ergot fungi reveals the divergence and evolution of species within the genus Claviceps are the result of varying mechanisms driving genome evolution and host range expansion.</title>
        <authorList>
            <person name="Wyka S.A."/>
            <person name="Mondo S.J."/>
            <person name="Liu M."/>
            <person name="Dettman J."/>
            <person name="Nalam V."/>
            <person name="Broders K.D."/>
        </authorList>
    </citation>
    <scope>NUCLEOTIDE SEQUENCE</scope>
    <source>
        <strain evidence="2">CCC 1102</strain>
    </source>
</reference>
<accession>A0A9P7MN57</accession>
<evidence type="ECO:0000313" key="2">
    <source>
        <dbReference type="EMBL" id="KAG5959978.1"/>
    </source>
</evidence>
<evidence type="ECO:0000256" key="1">
    <source>
        <dbReference type="SAM" id="MobiDB-lite"/>
    </source>
</evidence>
<dbReference type="OrthoDB" id="10472959at2759"/>
<feature type="region of interest" description="Disordered" evidence="1">
    <location>
        <begin position="97"/>
        <end position="148"/>
    </location>
</feature>
<name>A0A9P7MN57_9HYPO</name>
<organism evidence="2 3">
    <name type="scientific">Claviceps arundinis</name>
    <dbReference type="NCBI Taxonomy" id="1623583"/>
    <lineage>
        <taxon>Eukaryota</taxon>
        <taxon>Fungi</taxon>
        <taxon>Dikarya</taxon>
        <taxon>Ascomycota</taxon>
        <taxon>Pezizomycotina</taxon>
        <taxon>Sordariomycetes</taxon>
        <taxon>Hypocreomycetidae</taxon>
        <taxon>Hypocreales</taxon>
        <taxon>Clavicipitaceae</taxon>
        <taxon>Claviceps</taxon>
    </lineage>
</organism>
<evidence type="ECO:0000313" key="3">
    <source>
        <dbReference type="Proteomes" id="UP000784919"/>
    </source>
</evidence>
<gene>
    <name evidence="2" type="ORF">E4U56_004677</name>
</gene>
<sequence>MLLWRKKVAGIARVKTAWVEQKARVGRTAKQVDSKSSPPEKSVPSSTHLLRLVADALDLQAEDLKPWTEFESLGNETDVELAAAFFSDNLTVAAARETLNGSPEPNIVEKSPPSETMSRASSPLATASTAQPEMRSLSRQNKIEKDIS</sequence>
<comment type="caution">
    <text evidence="2">The sequence shown here is derived from an EMBL/GenBank/DDBJ whole genome shotgun (WGS) entry which is preliminary data.</text>
</comment>
<feature type="compositionally biased region" description="Polar residues" evidence="1">
    <location>
        <begin position="113"/>
        <end position="131"/>
    </location>
</feature>
<feature type="compositionally biased region" description="Low complexity" evidence="1">
    <location>
        <begin position="34"/>
        <end position="46"/>
    </location>
</feature>
<feature type="region of interest" description="Disordered" evidence="1">
    <location>
        <begin position="23"/>
        <end position="47"/>
    </location>
</feature>
<dbReference type="Proteomes" id="UP000784919">
    <property type="component" value="Unassembled WGS sequence"/>
</dbReference>